<proteinExistence type="predicted"/>
<dbReference type="AlphaFoldDB" id="A0A2Z7AT43"/>
<keyword evidence="3" id="KW-1185">Reference proteome</keyword>
<gene>
    <name evidence="2" type="ORF">F511_27958</name>
</gene>
<dbReference type="Proteomes" id="UP000250235">
    <property type="component" value="Unassembled WGS sequence"/>
</dbReference>
<accession>A0A2Z7AT43</accession>
<reference evidence="2 3" key="1">
    <citation type="journal article" date="2015" name="Proc. Natl. Acad. Sci. U.S.A.">
        <title>The resurrection genome of Boea hygrometrica: A blueprint for survival of dehydration.</title>
        <authorList>
            <person name="Xiao L."/>
            <person name="Yang G."/>
            <person name="Zhang L."/>
            <person name="Yang X."/>
            <person name="Zhao S."/>
            <person name="Ji Z."/>
            <person name="Zhou Q."/>
            <person name="Hu M."/>
            <person name="Wang Y."/>
            <person name="Chen M."/>
            <person name="Xu Y."/>
            <person name="Jin H."/>
            <person name="Xiao X."/>
            <person name="Hu G."/>
            <person name="Bao F."/>
            <person name="Hu Y."/>
            <person name="Wan P."/>
            <person name="Li L."/>
            <person name="Deng X."/>
            <person name="Kuang T."/>
            <person name="Xiang C."/>
            <person name="Zhu J.K."/>
            <person name="Oliver M.J."/>
            <person name="He Y."/>
        </authorList>
    </citation>
    <scope>NUCLEOTIDE SEQUENCE [LARGE SCALE GENOMIC DNA]</scope>
    <source>
        <strain evidence="3">cv. XS01</strain>
    </source>
</reference>
<feature type="region of interest" description="Disordered" evidence="1">
    <location>
        <begin position="85"/>
        <end position="112"/>
    </location>
</feature>
<organism evidence="2 3">
    <name type="scientific">Dorcoceras hygrometricum</name>
    <dbReference type="NCBI Taxonomy" id="472368"/>
    <lineage>
        <taxon>Eukaryota</taxon>
        <taxon>Viridiplantae</taxon>
        <taxon>Streptophyta</taxon>
        <taxon>Embryophyta</taxon>
        <taxon>Tracheophyta</taxon>
        <taxon>Spermatophyta</taxon>
        <taxon>Magnoliopsida</taxon>
        <taxon>eudicotyledons</taxon>
        <taxon>Gunneridae</taxon>
        <taxon>Pentapetalae</taxon>
        <taxon>asterids</taxon>
        <taxon>lamiids</taxon>
        <taxon>Lamiales</taxon>
        <taxon>Gesneriaceae</taxon>
        <taxon>Didymocarpoideae</taxon>
        <taxon>Trichosporeae</taxon>
        <taxon>Loxocarpinae</taxon>
        <taxon>Dorcoceras</taxon>
    </lineage>
</organism>
<dbReference type="EMBL" id="KV012260">
    <property type="protein sequence ID" value="KZV25034.1"/>
    <property type="molecule type" value="Genomic_DNA"/>
</dbReference>
<name>A0A2Z7AT43_9LAMI</name>
<feature type="compositionally biased region" description="Basic and acidic residues" evidence="1">
    <location>
        <begin position="85"/>
        <end position="96"/>
    </location>
</feature>
<evidence type="ECO:0000313" key="2">
    <source>
        <dbReference type="EMBL" id="KZV25034.1"/>
    </source>
</evidence>
<evidence type="ECO:0000256" key="1">
    <source>
        <dbReference type="SAM" id="MobiDB-lite"/>
    </source>
</evidence>
<evidence type="ECO:0000313" key="3">
    <source>
        <dbReference type="Proteomes" id="UP000250235"/>
    </source>
</evidence>
<protein>
    <submittedName>
        <fullName evidence="2">Uncharacterized protein</fullName>
    </submittedName>
</protein>
<sequence>MMRDQRSINEAAAAGRPRVKRRQELPVMLDQRGNYLPRERPAMRPPACVGRDKMHGPQHVAQPVRKQPAIVALLPQRVRPVMLDQRRNELRRERPVMRPPACIGRDKMRGPRDETRAHVRMVSSAAVSGGGRQAVEQLLF</sequence>
<feature type="region of interest" description="Disordered" evidence="1">
    <location>
        <begin position="1"/>
        <end position="64"/>
    </location>
</feature>